<dbReference type="AlphaFoldDB" id="A0AAQ3WJM3"/>
<dbReference type="CDD" id="cd09272">
    <property type="entry name" value="RNase_HI_RT_Ty1"/>
    <property type="match status" value="1"/>
</dbReference>
<dbReference type="Pfam" id="PF24626">
    <property type="entry name" value="SH3_Tf2-1"/>
    <property type="match status" value="1"/>
</dbReference>
<evidence type="ECO:0000256" key="9">
    <source>
        <dbReference type="ARBA" id="ARBA00022842"/>
    </source>
</evidence>
<dbReference type="Gene3D" id="3.30.70.270">
    <property type="match status" value="2"/>
</dbReference>
<dbReference type="PROSITE" id="PS50994">
    <property type="entry name" value="INTEGRASE"/>
    <property type="match status" value="1"/>
</dbReference>
<keyword evidence="19" id="KW-1185">Reference proteome</keyword>
<keyword evidence="6" id="KW-0064">Aspartyl protease</keyword>
<evidence type="ECO:0000256" key="14">
    <source>
        <dbReference type="ARBA" id="ARBA00023172"/>
    </source>
</evidence>
<dbReference type="PANTHER" id="PTHR37984:SF5">
    <property type="entry name" value="PROTEIN NYNRIN-LIKE"/>
    <property type="match status" value="1"/>
</dbReference>
<keyword evidence="13" id="KW-0238">DNA-binding</keyword>
<evidence type="ECO:0000256" key="4">
    <source>
        <dbReference type="ARBA" id="ARBA00022722"/>
    </source>
</evidence>
<dbReference type="GO" id="GO:0003887">
    <property type="term" value="F:DNA-directed DNA polymerase activity"/>
    <property type="evidence" value="ECO:0007669"/>
    <property type="project" value="UniProtKB-KW"/>
</dbReference>
<evidence type="ECO:0000256" key="7">
    <source>
        <dbReference type="ARBA" id="ARBA00022759"/>
    </source>
</evidence>
<dbReference type="InterPro" id="IPR050951">
    <property type="entry name" value="Retrovirus_Pol_polyprotein"/>
</dbReference>
<keyword evidence="1" id="KW-0645">Protease</keyword>
<dbReference type="Proteomes" id="UP001341281">
    <property type="component" value="Chromosome 03"/>
</dbReference>
<dbReference type="GO" id="GO:0003964">
    <property type="term" value="F:RNA-directed DNA polymerase activity"/>
    <property type="evidence" value="ECO:0007669"/>
    <property type="project" value="UniProtKB-KW"/>
</dbReference>
<dbReference type="Gene3D" id="3.30.420.10">
    <property type="entry name" value="Ribonuclease H-like superfamily/Ribonuclease H"/>
    <property type="match status" value="1"/>
</dbReference>
<feature type="compositionally biased region" description="Low complexity" evidence="16">
    <location>
        <begin position="1159"/>
        <end position="1177"/>
    </location>
</feature>
<keyword evidence="5" id="KW-0479">Metal-binding</keyword>
<dbReference type="GO" id="GO:0004519">
    <property type="term" value="F:endonuclease activity"/>
    <property type="evidence" value="ECO:0007669"/>
    <property type="project" value="UniProtKB-KW"/>
</dbReference>
<dbReference type="GO" id="GO:0003677">
    <property type="term" value="F:DNA binding"/>
    <property type="evidence" value="ECO:0007669"/>
    <property type="project" value="UniProtKB-KW"/>
</dbReference>
<evidence type="ECO:0000256" key="16">
    <source>
        <dbReference type="SAM" id="MobiDB-lite"/>
    </source>
</evidence>
<dbReference type="EMBL" id="CP144747">
    <property type="protein sequence ID" value="WVZ63910.1"/>
    <property type="molecule type" value="Genomic_DNA"/>
</dbReference>
<dbReference type="FunFam" id="3.30.70.270:FF:000020">
    <property type="entry name" value="Transposon Tf2-6 polyprotein-like Protein"/>
    <property type="match status" value="1"/>
</dbReference>
<dbReference type="GO" id="GO:0006508">
    <property type="term" value="P:proteolysis"/>
    <property type="evidence" value="ECO:0007669"/>
    <property type="project" value="UniProtKB-KW"/>
</dbReference>
<evidence type="ECO:0000256" key="1">
    <source>
        <dbReference type="ARBA" id="ARBA00022670"/>
    </source>
</evidence>
<dbReference type="InterPro" id="IPR057670">
    <property type="entry name" value="SH3_retrovirus"/>
</dbReference>
<dbReference type="GO" id="GO:0015074">
    <property type="term" value="P:DNA integration"/>
    <property type="evidence" value="ECO:0007669"/>
    <property type="project" value="UniProtKB-KW"/>
</dbReference>
<evidence type="ECO:0000256" key="10">
    <source>
        <dbReference type="ARBA" id="ARBA00022908"/>
    </source>
</evidence>
<dbReference type="InterPro" id="IPR041577">
    <property type="entry name" value="RT_RNaseH_2"/>
</dbReference>
<dbReference type="Pfam" id="PF07727">
    <property type="entry name" value="RVT_2"/>
    <property type="match status" value="1"/>
</dbReference>
<keyword evidence="7" id="KW-0255">Endonuclease</keyword>
<evidence type="ECO:0000256" key="11">
    <source>
        <dbReference type="ARBA" id="ARBA00022918"/>
    </source>
</evidence>
<dbReference type="SUPFAM" id="SSF56672">
    <property type="entry name" value="DNA/RNA polymerases"/>
    <property type="match status" value="2"/>
</dbReference>
<dbReference type="InterPro" id="IPR043502">
    <property type="entry name" value="DNA/RNA_pol_sf"/>
</dbReference>
<gene>
    <name evidence="18" type="ORF">U9M48_013504</name>
</gene>
<evidence type="ECO:0000259" key="17">
    <source>
        <dbReference type="PROSITE" id="PS50994"/>
    </source>
</evidence>
<evidence type="ECO:0000256" key="12">
    <source>
        <dbReference type="ARBA" id="ARBA00022932"/>
    </source>
</evidence>
<dbReference type="InterPro" id="IPR041373">
    <property type="entry name" value="RT_RNaseH"/>
</dbReference>
<evidence type="ECO:0000256" key="15">
    <source>
        <dbReference type="ARBA" id="ARBA00023268"/>
    </source>
</evidence>
<dbReference type="Pfam" id="PF17917">
    <property type="entry name" value="RT_RNaseH"/>
    <property type="match status" value="1"/>
</dbReference>
<keyword evidence="12" id="KW-0239">DNA-directed DNA polymerase</keyword>
<dbReference type="Pfam" id="PF17921">
    <property type="entry name" value="Integrase_H2C2"/>
    <property type="match status" value="1"/>
</dbReference>
<name>A0AAQ3WJM3_PASNO</name>
<keyword evidence="14" id="KW-0233">DNA recombination</keyword>
<dbReference type="Pfam" id="PF00665">
    <property type="entry name" value="rve"/>
    <property type="match status" value="1"/>
</dbReference>
<keyword evidence="15" id="KW-0511">Multifunctional enzyme</keyword>
<dbReference type="InterPro" id="IPR056924">
    <property type="entry name" value="SH3_Tf2-1"/>
</dbReference>
<dbReference type="InterPro" id="IPR001584">
    <property type="entry name" value="Integrase_cat-core"/>
</dbReference>
<keyword evidence="11" id="KW-0695">RNA-directed DNA polymerase</keyword>
<reference evidence="18 19" key="1">
    <citation type="submission" date="2024-02" db="EMBL/GenBank/DDBJ databases">
        <title>High-quality chromosome-scale genome assembly of Pensacola bahiagrass (Paspalum notatum Flugge var. saurae).</title>
        <authorList>
            <person name="Vega J.M."/>
            <person name="Podio M."/>
            <person name="Orjuela J."/>
            <person name="Siena L.A."/>
            <person name="Pessino S.C."/>
            <person name="Combes M.C."/>
            <person name="Mariac C."/>
            <person name="Albertini E."/>
            <person name="Pupilli F."/>
            <person name="Ortiz J.P.A."/>
            <person name="Leblanc O."/>
        </authorList>
    </citation>
    <scope>NUCLEOTIDE SEQUENCE [LARGE SCALE GENOMIC DNA]</scope>
    <source>
        <strain evidence="18">R1</strain>
        <tissue evidence="18">Leaf</tissue>
    </source>
</reference>
<evidence type="ECO:0000256" key="8">
    <source>
        <dbReference type="ARBA" id="ARBA00022801"/>
    </source>
</evidence>
<dbReference type="PANTHER" id="PTHR37984">
    <property type="entry name" value="PROTEIN CBG26694"/>
    <property type="match status" value="1"/>
</dbReference>
<evidence type="ECO:0000256" key="6">
    <source>
        <dbReference type="ARBA" id="ARBA00022750"/>
    </source>
</evidence>
<proteinExistence type="predicted"/>
<accession>A0AAQ3WJM3</accession>
<dbReference type="Pfam" id="PF17919">
    <property type="entry name" value="RT_RNaseH_2"/>
    <property type="match status" value="1"/>
</dbReference>
<dbReference type="GO" id="GO:0046872">
    <property type="term" value="F:metal ion binding"/>
    <property type="evidence" value="ECO:0007669"/>
    <property type="project" value="UniProtKB-KW"/>
</dbReference>
<feature type="compositionally biased region" description="Pro residues" evidence="16">
    <location>
        <begin position="1144"/>
        <end position="1158"/>
    </location>
</feature>
<feature type="domain" description="Integrase catalytic" evidence="17">
    <location>
        <begin position="853"/>
        <end position="1018"/>
    </location>
</feature>
<feature type="region of interest" description="Disordered" evidence="16">
    <location>
        <begin position="1134"/>
        <end position="1208"/>
    </location>
</feature>
<evidence type="ECO:0000256" key="13">
    <source>
        <dbReference type="ARBA" id="ARBA00023125"/>
    </source>
</evidence>
<dbReference type="InterPro" id="IPR041588">
    <property type="entry name" value="Integrase_H2C2"/>
</dbReference>
<keyword evidence="2" id="KW-0808">Transferase</keyword>
<protein>
    <recommendedName>
        <fullName evidence="17">Integrase catalytic domain-containing protein</fullName>
    </recommendedName>
</protein>
<keyword evidence="3" id="KW-0548">Nucleotidyltransferase</keyword>
<dbReference type="Pfam" id="PF25597">
    <property type="entry name" value="SH3_retrovirus"/>
    <property type="match status" value="1"/>
</dbReference>
<dbReference type="InterPro" id="IPR036397">
    <property type="entry name" value="RNaseH_sf"/>
</dbReference>
<evidence type="ECO:0000313" key="18">
    <source>
        <dbReference type="EMBL" id="WVZ63910.1"/>
    </source>
</evidence>
<dbReference type="InterPro" id="IPR013103">
    <property type="entry name" value="RVT_2"/>
</dbReference>
<keyword evidence="9" id="KW-0460">Magnesium</keyword>
<evidence type="ECO:0000313" key="19">
    <source>
        <dbReference type="Proteomes" id="UP001341281"/>
    </source>
</evidence>
<organism evidence="18 19">
    <name type="scientific">Paspalum notatum var. saurae</name>
    <dbReference type="NCBI Taxonomy" id="547442"/>
    <lineage>
        <taxon>Eukaryota</taxon>
        <taxon>Viridiplantae</taxon>
        <taxon>Streptophyta</taxon>
        <taxon>Embryophyta</taxon>
        <taxon>Tracheophyta</taxon>
        <taxon>Spermatophyta</taxon>
        <taxon>Magnoliopsida</taxon>
        <taxon>Liliopsida</taxon>
        <taxon>Poales</taxon>
        <taxon>Poaceae</taxon>
        <taxon>PACMAD clade</taxon>
        <taxon>Panicoideae</taxon>
        <taxon>Andropogonodae</taxon>
        <taxon>Paspaleae</taxon>
        <taxon>Paspalinae</taxon>
        <taxon>Paspalum</taxon>
    </lineage>
</organism>
<dbReference type="GO" id="GO:0006310">
    <property type="term" value="P:DNA recombination"/>
    <property type="evidence" value="ECO:0007669"/>
    <property type="project" value="UniProtKB-KW"/>
</dbReference>
<keyword evidence="4" id="KW-0540">Nuclease</keyword>
<dbReference type="InterPro" id="IPR043128">
    <property type="entry name" value="Rev_trsase/Diguanyl_cyclase"/>
</dbReference>
<dbReference type="InterPro" id="IPR012337">
    <property type="entry name" value="RNaseH-like_sf"/>
</dbReference>
<evidence type="ECO:0000256" key="3">
    <source>
        <dbReference type="ARBA" id="ARBA00022695"/>
    </source>
</evidence>
<dbReference type="GO" id="GO:0004190">
    <property type="term" value="F:aspartic-type endopeptidase activity"/>
    <property type="evidence" value="ECO:0007669"/>
    <property type="project" value="UniProtKB-KW"/>
</dbReference>
<keyword evidence="8" id="KW-0378">Hydrolase</keyword>
<evidence type="ECO:0000256" key="2">
    <source>
        <dbReference type="ARBA" id="ARBA00022679"/>
    </source>
</evidence>
<keyword evidence="10" id="KW-0229">DNA integration</keyword>
<sequence length="1234" mass="138855">MSTSLEQHITHLSAVLDKLREQHFYLKCSKCAFAQQSVAYLGHIISNAGVAIDLAKTAAMVQWPRPTLMTELRAFLGLTNYYRRFVKHYGLIAQPLTHILRLKQFAWLDTAEQAFLKLKEAMVRALVLAIPNFELPFTIETDACDTDNRHPSSVADVLVKPFLVLLHDMTIYEFSAVRAMFCLPLRTKLTAQSVECVFLGYSPEHEGYRCYDPTSRRMRISRDELAALDRIGTWDLVPLPSQIVPITSKWVFKIKTKSDGSIERYKARLVARGFQQTQGQDYDDTFAPVAHMTTIRTLIAVAAASSWTISQMDVKNAFLHVYMHPPPGVDVPLGYVCRRHRALYGLKQAPRAWFEWFASVIQAAGFSPSDHDPALFVHLSSRGRTLLLLYVDDMLITGDDPDHISHVKMQLSEQFQMSDLGPLSYFLGIEVLQTANGCYLSQSQYIQDLLARSALSDHHTAATPMDLHLKLRPSDGTPLDDPSRYRHIVGSLVYLTVTRPDIAHAVHILSQFVSAPTSVHYGHLLRVLRYLRGTSSQCLFYARDNPLQLHAYLDSTWASDPSDRRSVIGYCIFLGSSPIAWKSKKQAAVSRSTDFGISCDAPTPLLCDNTGAIQIAHDPVKHELTKHIGVDASFTRSHCHQKTIDLQYVCHTHKQYSIYEKEFLAVIMGIEKWHQCLHYQEFIIKTDHKSLAFLKEQNLHSDLKKKAMARLMGLKFKIVYNKGKDNVAADALSRMHHWMTLQAVSTILPAWLQEVLNSYTTDSKAQILLSQLAVTTPNAKGYSLDQGLIKYKGKIWIGHNSALQTKIIAAMHSTPIGSHSGINTTYYRVKKLFAWKGLKLQAKHNMHRPAGLLQPLPIPVAAWQDLSMDFIEGLPKSKGFNAILVVVDRFTKFAHFLPIKHPYTAQSIARCILDNIVKLHGLPKSIVSDRDPIFVSNFWQELFRLYDVKLNLSIAYHPQTNGQTERVNQSLEMYLRCAVHDNPHHWKRWLSLSSLVNRPFPKLAFKYYGPYTVLERVGKVAYRLNLPDSCSIHPVFHVSQLKPFTTDYSPVFTDLPKIPVLDAPSVQPGAILERRLVKRGDTAFVFNGYLCHHEQQHGKIIMCYGSIFHTLLLGDKQETFLGSPTDPTFLTSPVISPAPRGYTLPPPPSPAQRPPPCASFPGGSSSSAALLTGPASLHAGTPPQQTPAAGSRRSLSARSKLRDSSQGTLVMKRDATQEEALEYILMKSRYSLEE</sequence>
<evidence type="ECO:0000256" key="5">
    <source>
        <dbReference type="ARBA" id="ARBA00022723"/>
    </source>
</evidence>
<dbReference type="SUPFAM" id="SSF53098">
    <property type="entry name" value="Ribonuclease H-like"/>
    <property type="match status" value="1"/>
</dbReference>